<gene>
    <name evidence="5" type="ORF">WCD58_01805</name>
</gene>
<dbReference type="Pfam" id="PF01638">
    <property type="entry name" value="HxlR"/>
    <property type="match status" value="1"/>
</dbReference>
<evidence type="ECO:0000256" key="1">
    <source>
        <dbReference type="ARBA" id="ARBA00023015"/>
    </source>
</evidence>
<evidence type="ECO:0000313" key="5">
    <source>
        <dbReference type="EMBL" id="MEJ2859869.1"/>
    </source>
</evidence>
<dbReference type="PROSITE" id="PS51118">
    <property type="entry name" value="HTH_HXLR"/>
    <property type="match status" value="1"/>
</dbReference>
<organism evidence="5 6">
    <name type="scientific">Actinomycetospora flava</name>
    <dbReference type="NCBI Taxonomy" id="3129232"/>
    <lineage>
        <taxon>Bacteria</taxon>
        <taxon>Bacillati</taxon>
        <taxon>Actinomycetota</taxon>
        <taxon>Actinomycetes</taxon>
        <taxon>Pseudonocardiales</taxon>
        <taxon>Pseudonocardiaceae</taxon>
        <taxon>Actinomycetospora</taxon>
    </lineage>
</organism>
<dbReference type="SUPFAM" id="SSF46785">
    <property type="entry name" value="Winged helix' DNA-binding domain"/>
    <property type="match status" value="1"/>
</dbReference>
<evidence type="ECO:0000256" key="2">
    <source>
        <dbReference type="ARBA" id="ARBA00023125"/>
    </source>
</evidence>
<dbReference type="Proteomes" id="UP001369736">
    <property type="component" value="Unassembled WGS sequence"/>
</dbReference>
<feature type="domain" description="HTH hxlR-type" evidence="4">
    <location>
        <begin position="2"/>
        <end position="105"/>
    </location>
</feature>
<dbReference type="InterPro" id="IPR036388">
    <property type="entry name" value="WH-like_DNA-bd_sf"/>
</dbReference>
<evidence type="ECO:0000313" key="6">
    <source>
        <dbReference type="Proteomes" id="UP001369736"/>
    </source>
</evidence>
<keyword evidence="6" id="KW-1185">Reference proteome</keyword>
<dbReference type="PANTHER" id="PTHR33204:SF18">
    <property type="entry name" value="TRANSCRIPTIONAL REGULATORY PROTEIN"/>
    <property type="match status" value="1"/>
</dbReference>
<sequence length="105" mass="11720">MCSREPVPPEVRALTALLERRWSLSVLYAAHLGAVRFSEFEQALGQVPPATLAARLADLEEAGLIERRVLDTRPPRTEYGLSAEGRRLAPLLEALTACSRERRPR</sequence>
<dbReference type="EMBL" id="JBBEGM010000001">
    <property type="protein sequence ID" value="MEJ2859869.1"/>
    <property type="molecule type" value="Genomic_DNA"/>
</dbReference>
<dbReference type="PANTHER" id="PTHR33204">
    <property type="entry name" value="TRANSCRIPTIONAL REGULATOR, MARR FAMILY"/>
    <property type="match status" value="1"/>
</dbReference>
<reference evidence="5 6" key="1">
    <citation type="submission" date="2024-03" db="EMBL/GenBank/DDBJ databases">
        <title>Actinomycetospora sp. OC33-EN07, a novel actinomycete isolated from wild orchid (Aerides multiflora).</title>
        <authorList>
            <person name="Suriyachadkun C."/>
        </authorList>
    </citation>
    <scope>NUCLEOTIDE SEQUENCE [LARGE SCALE GENOMIC DNA]</scope>
    <source>
        <strain evidence="5 6">OC33-EN07</strain>
    </source>
</reference>
<keyword evidence="1" id="KW-0805">Transcription regulation</keyword>
<evidence type="ECO:0000259" key="4">
    <source>
        <dbReference type="PROSITE" id="PS51118"/>
    </source>
</evidence>
<dbReference type="InterPro" id="IPR036390">
    <property type="entry name" value="WH_DNA-bd_sf"/>
</dbReference>
<dbReference type="InterPro" id="IPR002577">
    <property type="entry name" value="HTH_HxlR"/>
</dbReference>
<protein>
    <submittedName>
        <fullName evidence="5">Helix-turn-helix domain-containing protein</fullName>
    </submittedName>
</protein>
<dbReference type="RefSeq" id="WP_337698913.1">
    <property type="nucleotide sequence ID" value="NZ_JBBEGM010000001.1"/>
</dbReference>
<keyword evidence="3" id="KW-0804">Transcription</keyword>
<proteinExistence type="predicted"/>
<comment type="caution">
    <text evidence="5">The sequence shown here is derived from an EMBL/GenBank/DDBJ whole genome shotgun (WGS) entry which is preliminary data.</text>
</comment>
<evidence type="ECO:0000256" key="3">
    <source>
        <dbReference type="ARBA" id="ARBA00023163"/>
    </source>
</evidence>
<name>A0ABU8LXM0_9PSEU</name>
<keyword evidence="2" id="KW-0238">DNA-binding</keyword>
<dbReference type="Gene3D" id="1.10.10.10">
    <property type="entry name" value="Winged helix-like DNA-binding domain superfamily/Winged helix DNA-binding domain"/>
    <property type="match status" value="1"/>
</dbReference>
<accession>A0ABU8LXM0</accession>